<dbReference type="GO" id="GO:0016887">
    <property type="term" value="F:ATP hydrolysis activity"/>
    <property type="evidence" value="ECO:0007669"/>
    <property type="project" value="InterPro"/>
</dbReference>
<evidence type="ECO:0000256" key="2">
    <source>
        <dbReference type="ARBA" id="ARBA00009441"/>
    </source>
</evidence>
<evidence type="ECO:0000256" key="1">
    <source>
        <dbReference type="ARBA" id="ARBA00003618"/>
    </source>
</evidence>
<evidence type="ECO:0000256" key="7">
    <source>
        <dbReference type="ARBA" id="ARBA00023204"/>
    </source>
</evidence>
<dbReference type="CDD" id="cd03241">
    <property type="entry name" value="ABC_RecN"/>
    <property type="match status" value="2"/>
</dbReference>
<dbReference type="PANTHER" id="PTHR11059:SF0">
    <property type="entry name" value="DNA REPAIR PROTEIN RECN"/>
    <property type="match status" value="1"/>
</dbReference>
<evidence type="ECO:0000313" key="12">
    <source>
        <dbReference type="Proteomes" id="UP000010793"/>
    </source>
</evidence>
<dbReference type="RefSeq" id="WP_015274356.1">
    <property type="nucleotide sequence ID" value="NC_019908.1"/>
</dbReference>
<dbReference type="GO" id="GO:0005524">
    <property type="term" value="F:ATP binding"/>
    <property type="evidence" value="ECO:0007669"/>
    <property type="project" value="UniProtKB-KW"/>
</dbReference>
<evidence type="ECO:0000259" key="10">
    <source>
        <dbReference type="Pfam" id="PF13476"/>
    </source>
</evidence>
<evidence type="ECO:0000256" key="6">
    <source>
        <dbReference type="ARBA" id="ARBA00022840"/>
    </source>
</evidence>
<evidence type="ECO:0000256" key="5">
    <source>
        <dbReference type="ARBA" id="ARBA00022763"/>
    </source>
</evidence>
<gene>
    <name evidence="11" type="ORF">BPP43_05350</name>
</gene>
<evidence type="ECO:0000256" key="3">
    <source>
        <dbReference type="ARBA" id="ARBA00021315"/>
    </source>
</evidence>
<keyword evidence="12" id="KW-1185">Reference proteome</keyword>
<dbReference type="InterPro" id="IPR038729">
    <property type="entry name" value="Rad50/SbcC_AAA"/>
</dbReference>
<dbReference type="NCBIfam" id="TIGR00634">
    <property type="entry name" value="recN"/>
    <property type="match status" value="1"/>
</dbReference>
<dbReference type="EMBL" id="CP002873">
    <property type="protein sequence ID" value="AGA66322.1"/>
    <property type="molecule type" value="Genomic_DNA"/>
</dbReference>
<reference evidence="11 12" key="1">
    <citation type="journal article" date="2013" name="Genome Announc.">
        <title>Complete Genome Sequence of the Porcine Strain Brachyspira pilosicoli P43/6/78(T.).</title>
        <authorList>
            <person name="Lin C."/>
            <person name="den Bakker H.C."/>
            <person name="Suzuki H."/>
            <person name="Lefebure T."/>
            <person name="Ponnala L."/>
            <person name="Sun Q."/>
            <person name="Stanhope M.J."/>
            <person name="Wiedmann M."/>
            <person name="Duhamel G.E."/>
        </authorList>
    </citation>
    <scope>NUCLEOTIDE SEQUENCE [LARGE SCALE GENOMIC DNA]</scope>
    <source>
        <strain evidence="11 12">P43/6/78</strain>
    </source>
</reference>
<dbReference type="InterPro" id="IPR027417">
    <property type="entry name" value="P-loop_NTPase"/>
</dbReference>
<dbReference type="Pfam" id="PF13476">
    <property type="entry name" value="AAA_23"/>
    <property type="match status" value="1"/>
</dbReference>
<dbReference type="Proteomes" id="UP000010793">
    <property type="component" value="Chromosome"/>
</dbReference>
<dbReference type="InterPro" id="IPR004604">
    <property type="entry name" value="DNA_recomb/repair_RecN"/>
</dbReference>
<dbReference type="GO" id="GO:0006310">
    <property type="term" value="P:DNA recombination"/>
    <property type="evidence" value="ECO:0007669"/>
    <property type="project" value="InterPro"/>
</dbReference>
<organism evidence="11 12">
    <name type="scientific">Brachyspira pilosicoli P43/6/78</name>
    <dbReference type="NCBI Taxonomy" id="1042417"/>
    <lineage>
        <taxon>Bacteria</taxon>
        <taxon>Pseudomonadati</taxon>
        <taxon>Spirochaetota</taxon>
        <taxon>Spirochaetia</taxon>
        <taxon>Brachyspirales</taxon>
        <taxon>Brachyspiraceae</taxon>
        <taxon>Brachyspira</taxon>
    </lineage>
</organism>
<accession>A0A3B6VPA8</accession>
<evidence type="ECO:0000256" key="9">
    <source>
        <dbReference type="PIRNR" id="PIRNR003128"/>
    </source>
</evidence>
<name>A0A3B6VPA8_BRAPL</name>
<protein>
    <recommendedName>
        <fullName evidence="3 9">DNA repair protein RecN</fullName>
    </recommendedName>
    <alternativeName>
        <fullName evidence="8 9">Recombination protein N</fullName>
    </alternativeName>
</protein>
<evidence type="ECO:0000256" key="8">
    <source>
        <dbReference type="ARBA" id="ARBA00033408"/>
    </source>
</evidence>
<keyword evidence="7 9" id="KW-0234">DNA repair</keyword>
<dbReference type="GO" id="GO:0009432">
    <property type="term" value="P:SOS response"/>
    <property type="evidence" value="ECO:0007669"/>
    <property type="project" value="TreeGrafter"/>
</dbReference>
<sequence length="575" mass="64964">MLKYLDIRNFVLIDKVKINFENGFNVLTGETGAGKSIIISALELITGEKGSTRMVGLNGDRLTVIGTFFLQSSLNIVKNKLKEWNIEITGNELNIKREITKDGKSRSFINNIGVRVAELKELGDLIVDIHGQHEHQSLFNAANHINFYDAYLNIEDKLQVYREHYNKLTKLIKQYNEISQNKNTILKEKSFLEYAIEEIEKANLKYNEDEEIKNDIAMMSNAENIASALSIINKDIFGSESGAYLKLTRSINTLQSISQYDDRLSDLASQIEAISLNLEDIKTVFTEIRAKAKFDPEELQALNERLFFINTLKKKYGNNIKEIINYAKEAKEKLDSLNFSEEDVLKLKEEIENIRTKTSILAKEISDIRKSKKDVFINAIEKEMCDLGMTSTKFDVEITYDEDDEDGILNIDGTNLKANSNGIDNIEFIIAPNKQAMFQPLRKIASGGEISRIMLSLKSVLSSGDYCETCVFDEIDVGVGGRIAEVIGEKIAALSKQKQILSITHLAQIAIYANNHFKVIKNEKDDVVTSTIEELNDSNKVNEIARMITGKEITDASIKHAEELLEHAKKSSDLF</sequence>
<keyword evidence="6" id="KW-0067">ATP-binding</keyword>
<keyword evidence="5 9" id="KW-0227">DNA damage</keyword>
<dbReference type="PANTHER" id="PTHR11059">
    <property type="entry name" value="DNA REPAIR PROTEIN RECN"/>
    <property type="match status" value="1"/>
</dbReference>
<dbReference type="KEGG" id="bpip:BPP43_05350"/>
<keyword evidence="4" id="KW-0547">Nucleotide-binding</keyword>
<evidence type="ECO:0000256" key="4">
    <source>
        <dbReference type="ARBA" id="ARBA00022741"/>
    </source>
</evidence>
<dbReference type="Gene3D" id="3.40.50.300">
    <property type="entry name" value="P-loop containing nucleotide triphosphate hydrolases"/>
    <property type="match status" value="2"/>
</dbReference>
<dbReference type="GO" id="GO:0043590">
    <property type="term" value="C:bacterial nucleoid"/>
    <property type="evidence" value="ECO:0007669"/>
    <property type="project" value="TreeGrafter"/>
</dbReference>
<feature type="domain" description="Rad50/SbcC-type AAA" evidence="10">
    <location>
        <begin position="5"/>
        <end position="217"/>
    </location>
</feature>
<comment type="function">
    <text evidence="1 9">May be involved in recombinational repair of damaged DNA.</text>
</comment>
<evidence type="ECO:0000313" key="11">
    <source>
        <dbReference type="EMBL" id="AGA66322.1"/>
    </source>
</evidence>
<dbReference type="GO" id="GO:0006302">
    <property type="term" value="P:double-strand break repair"/>
    <property type="evidence" value="ECO:0007669"/>
    <property type="project" value="InterPro"/>
</dbReference>
<dbReference type="SUPFAM" id="SSF52540">
    <property type="entry name" value="P-loop containing nucleoside triphosphate hydrolases"/>
    <property type="match status" value="2"/>
</dbReference>
<dbReference type="PIRSF" id="PIRSF003128">
    <property type="entry name" value="RecN"/>
    <property type="match status" value="1"/>
</dbReference>
<dbReference type="AlphaFoldDB" id="A0A3B6VPA8"/>
<proteinExistence type="inferred from homology"/>
<comment type="similarity">
    <text evidence="2 9">Belongs to the RecN family.</text>
</comment>